<dbReference type="OrthoDB" id="8545473at2759"/>
<evidence type="ECO:0000259" key="2">
    <source>
        <dbReference type="PROSITE" id="PS50025"/>
    </source>
</evidence>
<dbReference type="InterPro" id="IPR013320">
    <property type="entry name" value="ConA-like_dom_sf"/>
</dbReference>
<feature type="domain" description="Laminin G" evidence="2">
    <location>
        <begin position="132"/>
        <end position="313"/>
    </location>
</feature>
<name>A0A9N9QPK6_9CUCU</name>
<dbReference type="CDD" id="cd00110">
    <property type="entry name" value="LamG"/>
    <property type="match status" value="2"/>
</dbReference>
<evidence type="ECO:0000313" key="3">
    <source>
        <dbReference type="EMBL" id="CAG9768433.1"/>
    </source>
</evidence>
<evidence type="ECO:0000313" key="4">
    <source>
        <dbReference type="Proteomes" id="UP001152799"/>
    </source>
</evidence>
<feature type="disulfide bond" evidence="1">
    <location>
        <begin position="468"/>
        <end position="495"/>
    </location>
</feature>
<sequence>MALNINDYNVVSLTFKTDLISLSVNEEDEIIYRKQTGSIFKENLVDIVIGSIEGFDSFYGGISDISLNNEKLLFDFNTVKEFSNVEIGRENPLVRPSITLKSYNPIFINMTNTMQNTQGCSTTANYITDPTAVNFGDQPDSFIKIQTSFWKKDFKFEFDFRTLYPNGMLFISVGSSSIPPYTYLEIKDGKLTYHVKNKRKIPKKWPLMFTKKVNDGQWHSIRIVKKNGKKLIMSLDNETKKPVRVPKIGLKEEIYFGSVPKDYVTSKELNDRLQPFRGCINNLQINEDSKLLGKNTNDVSYSNIRQISIMRDLFWLVIRGQEELVSQTFSSREGFRINSILDLSFEFRTAEQNGILLTVSNEGNYPALSIELQNGAVVMTVDLGNGVQTNVTNNLDSDFALCDNMWHNVTAMYSSSELTVNVDGIRKSWVQSDVNSLMDEIDAPLYVGGLPDNAAVGTLKTRENFKGCIRNLKIENDPKDWSEMDELNSVLLNSCPVVPVSKS</sequence>
<reference evidence="3" key="1">
    <citation type="submission" date="2022-01" db="EMBL/GenBank/DDBJ databases">
        <authorList>
            <person name="King R."/>
        </authorList>
    </citation>
    <scope>NUCLEOTIDE SEQUENCE</scope>
</reference>
<dbReference type="Pfam" id="PF02210">
    <property type="entry name" value="Laminin_G_2"/>
    <property type="match status" value="2"/>
</dbReference>
<dbReference type="AlphaFoldDB" id="A0A9N9QPK6"/>
<dbReference type="PANTHER" id="PTHR15036">
    <property type="entry name" value="PIKACHURIN-LIKE PROTEIN"/>
    <property type="match status" value="1"/>
</dbReference>
<accession>A0A9N9QPK6</accession>
<proteinExistence type="predicted"/>
<feature type="domain" description="Laminin G" evidence="2">
    <location>
        <begin position="316"/>
        <end position="495"/>
    </location>
</feature>
<dbReference type="Proteomes" id="UP001152799">
    <property type="component" value="Chromosome 4"/>
</dbReference>
<dbReference type="SUPFAM" id="SSF49899">
    <property type="entry name" value="Concanavalin A-like lectins/glucanases"/>
    <property type="match status" value="2"/>
</dbReference>
<comment type="caution">
    <text evidence="1">Lacks conserved residue(s) required for the propagation of feature annotation.</text>
</comment>
<organism evidence="3 4">
    <name type="scientific">Ceutorhynchus assimilis</name>
    <name type="common">cabbage seed weevil</name>
    <dbReference type="NCBI Taxonomy" id="467358"/>
    <lineage>
        <taxon>Eukaryota</taxon>
        <taxon>Metazoa</taxon>
        <taxon>Ecdysozoa</taxon>
        <taxon>Arthropoda</taxon>
        <taxon>Hexapoda</taxon>
        <taxon>Insecta</taxon>
        <taxon>Pterygota</taxon>
        <taxon>Neoptera</taxon>
        <taxon>Endopterygota</taxon>
        <taxon>Coleoptera</taxon>
        <taxon>Polyphaga</taxon>
        <taxon>Cucujiformia</taxon>
        <taxon>Curculionidae</taxon>
        <taxon>Ceutorhynchinae</taxon>
        <taxon>Ceutorhynchus</taxon>
    </lineage>
</organism>
<dbReference type="SMART" id="SM00282">
    <property type="entry name" value="LamG"/>
    <property type="match status" value="2"/>
</dbReference>
<evidence type="ECO:0000256" key="1">
    <source>
        <dbReference type="PROSITE-ProRule" id="PRU00122"/>
    </source>
</evidence>
<dbReference type="InterPro" id="IPR001791">
    <property type="entry name" value="Laminin_G"/>
</dbReference>
<dbReference type="PANTHER" id="PTHR15036:SF67">
    <property type="entry name" value="LAMININ SUBUNIT ALPHA-LIKE PROTEIN"/>
    <property type="match status" value="1"/>
</dbReference>
<dbReference type="PROSITE" id="PS50025">
    <property type="entry name" value="LAM_G_DOMAIN"/>
    <property type="match status" value="2"/>
</dbReference>
<gene>
    <name evidence="3" type="ORF">CEUTPL_LOCUS8971</name>
</gene>
<protein>
    <recommendedName>
        <fullName evidence="2">Laminin G domain-containing protein</fullName>
    </recommendedName>
</protein>
<dbReference type="InterPro" id="IPR050372">
    <property type="entry name" value="Neurexin-related_CASP"/>
</dbReference>
<keyword evidence="1" id="KW-1015">Disulfide bond</keyword>
<keyword evidence="4" id="KW-1185">Reference proteome</keyword>
<dbReference type="Gene3D" id="2.60.120.200">
    <property type="match status" value="2"/>
</dbReference>
<dbReference type="EMBL" id="OU892280">
    <property type="protein sequence ID" value="CAG9768433.1"/>
    <property type="molecule type" value="Genomic_DNA"/>
</dbReference>